<evidence type="ECO:0000259" key="6">
    <source>
        <dbReference type="PROSITE" id="PS50949"/>
    </source>
</evidence>
<dbReference type="InterPro" id="IPR015421">
    <property type="entry name" value="PyrdxlP-dep_Trfase_major"/>
</dbReference>
<dbReference type="InterPro" id="IPR015424">
    <property type="entry name" value="PyrdxlP-dep_Trfase"/>
</dbReference>
<evidence type="ECO:0000313" key="8">
    <source>
        <dbReference type="Proteomes" id="UP000281118"/>
    </source>
</evidence>
<reference evidence="7 8" key="1">
    <citation type="submission" date="2018-12" db="EMBL/GenBank/DDBJ databases">
        <title>The genome sequences of Variovorax guangxiensis DSM 27352.</title>
        <authorList>
            <person name="Gao J."/>
            <person name="Sun J."/>
        </authorList>
    </citation>
    <scope>NUCLEOTIDE SEQUENCE [LARGE SCALE GENOMIC DNA]</scope>
    <source>
        <strain evidence="7 8">DSM 27352</strain>
    </source>
</reference>
<gene>
    <name evidence="7" type="ORF">EJP67_06135</name>
</gene>
<dbReference type="InterPro" id="IPR036388">
    <property type="entry name" value="WH-like_DNA-bd_sf"/>
</dbReference>
<dbReference type="InterPro" id="IPR036390">
    <property type="entry name" value="WH_DNA-bd_sf"/>
</dbReference>
<dbReference type="Gene3D" id="1.10.10.10">
    <property type="entry name" value="Winged helix-like DNA-binding domain superfamily/Winged helix DNA-binding domain"/>
    <property type="match status" value="1"/>
</dbReference>
<keyword evidence="4" id="KW-0238">DNA-binding</keyword>
<dbReference type="SMART" id="SM00345">
    <property type="entry name" value="HTH_GNTR"/>
    <property type="match status" value="1"/>
</dbReference>
<protein>
    <submittedName>
        <fullName evidence="7">Aminotransferase class I/II-fold pyridoxal phosphate-dependent enzyme</fullName>
    </submittedName>
</protein>
<dbReference type="GO" id="GO:0003677">
    <property type="term" value="F:DNA binding"/>
    <property type="evidence" value="ECO:0007669"/>
    <property type="project" value="UniProtKB-KW"/>
</dbReference>
<dbReference type="GO" id="GO:0008483">
    <property type="term" value="F:transaminase activity"/>
    <property type="evidence" value="ECO:0007669"/>
    <property type="project" value="UniProtKB-KW"/>
</dbReference>
<dbReference type="SUPFAM" id="SSF53383">
    <property type="entry name" value="PLP-dependent transferases"/>
    <property type="match status" value="1"/>
</dbReference>
<dbReference type="Gene3D" id="3.40.640.10">
    <property type="entry name" value="Type I PLP-dependent aspartate aminotransferase-like (Major domain)"/>
    <property type="match status" value="1"/>
</dbReference>
<dbReference type="Proteomes" id="UP000281118">
    <property type="component" value="Unassembled WGS sequence"/>
</dbReference>
<accession>A0A433MG31</accession>
<evidence type="ECO:0000256" key="2">
    <source>
        <dbReference type="ARBA" id="ARBA00022898"/>
    </source>
</evidence>
<dbReference type="AlphaFoldDB" id="A0A433MG31"/>
<dbReference type="InterPro" id="IPR004839">
    <property type="entry name" value="Aminotransferase_I/II_large"/>
</dbReference>
<dbReference type="OrthoDB" id="9804020at2"/>
<dbReference type="Pfam" id="PF00392">
    <property type="entry name" value="GntR"/>
    <property type="match status" value="1"/>
</dbReference>
<dbReference type="CDD" id="cd07377">
    <property type="entry name" value="WHTH_GntR"/>
    <property type="match status" value="1"/>
</dbReference>
<evidence type="ECO:0000256" key="3">
    <source>
        <dbReference type="ARBA" id="ARBA00023015"/>
    </source>
</evidence>
<evidence type="ECO:0000256" key="4">
    <source>
        <dbReference type="ARBA" id="ARBA00023125"/>
    </source>
</evidence>
<keyword evidence="2" id="KW-0663">Pyridoxal phosphate</keyword>
<sequence length="469" mass="51169">MSQSQAMTTIADSLANAIERQIASGAYKAGDKLPSLRELAQLHGYAKNTVVAAFELLVSRGLVEPRRGSGYFVCARPSAPGPAEEDAGSLGRAMDIVWLMREQLKTEPDAIAVGDGFPPVEWLADVRLDKYHPKVVRTGLGALFRYGSRFGYAPLRDHLVRKLADFGIGAEPRQIVLTHGANEAMDIVIRYFVPPGGKVLVDDPGYYPLFGKLKLAGAQVLGVPRLADGPDLEALERLLVAERPRLFFTQSIAHNPTGSDISPAKAFRVLQLAQKHDLLIVENDPLADFKPTALPRLAALDQLERTIYIGSFSKSFSAALRVGFIACGADLASDLADLKALIHVSSSEYAERTVDVILSEGHYQRHLNRLQTRLGEATRNAMKLFESVGAEVFARTPQSLYVWAALPGVADSLAFAKELLPRKIVMAPGRIFAVDSTQVSRWSRFNVGAMADPRFAKALRTTLRRIGQG</sequence>
<comment type="caution">
    <text evidence="7">The sequence shown here is derived from an EMBL/GenBank/DDBJ whole genome shotgun (WGS) entry which is preliminary data.</text>
</comment>
<dbReference type="EMBL" id="RXFT01000002">
    <property type="protein sequence ID" value="RUR66640.1"/>
    <property type="molecule type" value="Genomic_DNA"/>
</dbReference>
<dbReference type="GO" id="GO:0030170">
    <property type="term" value="F:pyridoxal phosphate binding"/>
    <property type="evidence" value="ECO:0007669"/>
    <property type="project" value="InterPro"/>
</dbReference>
<feature type="domain" description="HTH gntR-type" evidence="6">
    <location>
        <begin position="8"/>
        <end position="76"/>
    </location>
</feature>
<comment type="similarity">
    <text evidence="1">In the C-terminal section; belongs to the class-I pyridoxal-phosphate-dependent aminotransferase family.</text>
</comment>
<dbReference type="PANTHER" id="PTHR46577:SF2">
    <property type="entry name" value="TRANSCRIPTIONAL REGULATORY PROTEIN"/>
    <property type="match status" value="1"/>
</dbReference>
<dbReference type="GO" id="GO:0003700">
    <property type="term" value="F:DNA-binding transcription factor activity"/>
    <property type="evidence" value="ECO:0007669"/>
    <property type="project" value="InterPro"/>
</dbReference>
<evidence type="ECO:0000256" key="1">
    <source>
        <dbReference type="ARBA" id="ARBA00005384"/>
    </source>
</evidence>
<proteinExistence type="inferred from homology"/>
<dbReference type="PANTHER" id="PTHR46577">
    <property type="entry name" value="HTH-TYPE TRANSCRIPTIONAL REGULATORY PROTEIN GABR"/>
    <property type="match status" value="1"/>
</dbReference>
<organism evidence="7 8">
    <name type="scientific">Variovorax guangxiensis</name>
    <dbReference type="NCBI Taxonomy" id="1775474"/>
    <lineage>
        <taxon>Bacteria</taxon>
        <taxon>Pseudomonadati</taxon>
        <taxon>Pseudomonadota</taxon>
        <taxon>Betaproteobacteria</taxon>
        <taxon>Burkholderiales</taxon>
        <taxon>Comamonadaceae</taxon>
        <taxon>Variovorax</taxon>
    </lineage>
</organism>
<evidence type="ECO:0000313" key="7">
    <source>
        <dbReference type="EMBL" id="RUR66640.1"/>
    </source>
</evidence>
<dbReference type="PROSITE" id="PS50949">
    <property type="entry name" value="HTH_GNTR"/>
    <property type="match status" value="1"/>
</dbReference>
<keyword evidence="3" id="KW-0805">Transcription regulation</keyword>
<dbReference type="InterPro" id="IPR051446">
    <property type="entry name" value="HTH_trans_reg/aminotransferase"/>
</dbReference>
<keyword evidence="7" id="KW-0032">Aminotransferase</keyword>
<name>A0A433MG31_9BURK</name>
<dbReference type="Pfam" id="PF00155">
    <property type="entry name" value="Aminotran_1_2"/>
    <property type="match status" value="1"/>
</dbReference>
<evidence type="ECO:0000256" key="5">
    <source>
        <dbReference type="ARBA" id="ARBA00023163"/>
    </source>
</evidence>
<dbReference type="CDD" id="cd00609">
    <property type="entry name" value="AAT_like"/>
    <property type="match status" value="1"/>
</dbReference>
<dbReference type="SUPFAM" id="SSF46785">
    <property type="entry name" value="Winged helix' DNA-binding domain"/>
    <property type="match status" value="1"/>
</dbReference>
<keyword evidence="5" id="KW-0804">Transcription</keyword>
<keyword evidence="7" id="KW-0808">Transferase</keyword>
<dbReference type="InterPro" id="IPR000524">
    <property type="entry name" value="Tscrpt_reg_HTH_GntR"/>
</dbReference>